<comment type="similarity">
    <text evidence="4">Belongs to the major facilitator superfamily. Sugar transporter (TC 2.A.1.1) family. Glucose transporter subfamily.</text>
</comment>
<evidence type="ECO:0000256" key="11">
    <source>
        <dbReference type="ARBA" id="ARBA00023136"/>
    </source>
</evidence>
<feature type="transmembrane region" description="Helical" evidence="15">
    <location>
        <begin position="493"/>
        <end position="514"/>
    </location>
</feature>
<evidence type="ECO:0000256" key="5">
    <source>
        <dbReference type="ARBA" id="ARBA00015979"/>
    </source>
</evidence>
<feature type="compositionally biased region" description="Basic and acidic residues" evidence="14">
    <location>
        <begin position="660"/>
        <end position="669"/>
    </location>
</feature>
<evidence type="ECO:0000313" key="17">
    <source>
        <dbReference type="EMBL" id="KAK9392171.1"/>
    </source>
</evidence>
<dbReference type="InterPro" id="IPR005829">
    <property type="entry name" value="Sugar_transporter_CS"/>
</dbReference>
<name>A0AAW1ARW6_CROAD</name>
<gene>
    <name evidence="17" type="ORF">NXF25_017758</name>
</gene>
<feature type="transmembrane region" description="Helical" evidence="15">
    <location>
        <begin position="342"/>
        <end position="365"/>
    </location>
</feature>
<evidence type="ECO:0000256" key="15">
    <source>
        <dbReference type="SAM" id="Phobius"/>
    </source>
</evidence>
<dbReference type="GO" id="GO:0055056">
    <property type="term" value="F:D-glucose transmembrane transporter activity"/>
    <property type="evidence" value="ECO:0007669"/>
    <property type="project" value="InterPro"/>
</dbReference>
<dbReference type="SUPFAM" id="SSF103473">
    <property type="entry name" value="MFS general substrate transporter"/>
    <property type="match status" value="1"/>
</dbReference>
<feature type="compositionally biased region" description="Basic and acidic residues" evidence="14">
    <location>
        <begin position="22"/>
        <end position="35"/>
    </location>
</feature>
<dbReference type="EMBL" id="JAOTOJ010000017">
    <property type="protein sequence ID" value="KAK9392171.1"/>
    <property type="molecule type" value="Genomic_DNA"/>
</dbReference>
<feature type="region of interest" description="Disordered" evidence="14">
    <location>
        <begin position="138"/>
        <end position="161"/>
    </location>
</feature>
<accession>A0AAW1ARW6</accession>
<evidence type="ECO:0000313" key="18">
    <source>
        <dbReference type="Proteomes" id="UP001474421"/>
    </source>
</evidence>
<feature type="region of interest" description="Disordered" evidence="14">
    <location>
        <begin position="1"/>
        <end position="88"/>
    </location>
</feature>
<comment type="function">
    <text evidence="13">Facilitative glucose transporter, which is responsible for constitutive or basal glucose uptake. Has a very broad substrate specificity; can transport a wide range of aldoses including both pentoses and hexoses. Most important energy carrier of the brain: present at the blood-brain barrier and assures the energy-independent, facilitative transport of glucose into the brain. In association with BSG and NXNL1, promotes retinal cone survival by increasing glucose uptake into photoreceptors. Required for mesendoderm differentiation.</text>
</comment>
<feature type="transmembrane region" description="Helical" evidence="15">
    <location>
        <begin position="588"/>
        <end position="611"/>
    </location>
</feature>
<feature type="transmembrane region" description="Helical" evidence="15">
    <location>
        <begin position="521"/>
        <end position="545"/>
    </location>
</feature>
<evidence type="ECO:0000256" key="6">
    <source>
        <dbReference type="ARBA" id="ARBA00022448"/>
    </source>
</evidence>
<dbReference type="PROSITE" id="PS00217">
    <property type="entry name" value="SUGAR_TRANSPORT_2"/>
    <property type="match status" value="1"/>
</dbReference>
<keyword evidence="12" id="KW-0325">Glycoprotein</keyword>
<dbReference type="InterPro" id="IPR002439">
    <property type="entry name" value="Glu_transpt_1"/>
</dbReference>
<comment type="catalytic activity">
    <reaction evidence="1">
        <text>D-glucose(out) = D-glucose(in)</text>
        <dbReference type="Rhea" id="RHEA:60376"/>
        <dbReference type="ChEBI" id="CHEBI:4167"/>
    </reaction>
</comment>
<dbReference type="NCBIfam" id="TIGR00879">
    <property type="entry name" value="SP"/>
    <property type="match status" value="1"/>
</dbReference>
<dbReference type="Pfam" id="PF00083">
    <property type="entry name" value="Sugar_tr"/>
    <property type="match status" value="1"/>
</dbReference>
<feature type="domain" description="Major facilitator superfamily (MFS) profile" evidence="16">
    <location>
        <begin position="201"/>
        <end position="642"/>
    </location>
</feature>
<keyword evidence="7" id="KW-1003">Cell membrane</keyword>
<sequence>MGEEEEKERVGSWGGGGGARLGGREGKSGSEKGAERSAAPPSSSSRVSFLLPASFDARQVRVARRGKGRAGPGRRPGPALLGEASLPPPLPDKRCFPAVPPRPAPSCDIAGRGWQGEPVSWAGCGDDGFVTPVFTASRLGPPSRAPRAAKQPKSGQLAPNPIHEAASSASSFSCPAIPFGLRCLSGGHNNGQSMTAQLLMAVGGAVLGSLQFGYNTGVINAPQRVIEEFYNQTWLNRYEAYITSGMLTTLWSLSVSIFSVGGMVGSFSVGLFVNRFGRRNSMLMSNSLAFLSAILMGFSKMAGSFEMLILGRFIVGVYSGLTTGFVPMYVGEVSPTALRGALGTLHQLGVVIGILIAQIFGIDLIMGNENLWPLLLGFTFIPSLAQCILLPFAPESPRFLLINRNEENKAKSVLKKLRGTTDVSRDLQEMKEESRQMLQEKKVTILELFRSPIYRQPLLIAIVLQLSQQLSGINAVFYYSTDIFERAGVQQPVYATIGAGVVNTAFTVVSLFVVERAGRRTLHLIGLSGMAICAVLMTIALALLIQVPWMSYLSIVAILGFVAFFEIGPGPIPWFIVAELFSQGPRPAAIAVAGLSNWTANFIVGMGFQYVADLCGAYVFIIFTVLLILFFIFTYFKVPETKGRTFDEIASEFRQGGAAHGDKSTDEFHSLGADSQV</sequence>
<keyword evidence="8 17" id="KW-0762">Sugar transport</keyword>
<feature type="compositionally biased region" description="Gly residues" evidence="14">
    <location>
        <begin position="12"/>
        <end position="21"/>
    </location>
</feature>
<feature type="transmembrane region" description="Helical" evidence="15">
    <location>
        <begin position="617"/>
        <end position="636"/>
    </location>
</feature>
<dbReference type="Gene3D" id="1.20.1250.20">
    <property type="entry name" value="MFS general substrate transporter like domains"/>
    <property type="match status" value="1"/>
</dbReference>
<keyword evidence="18" id="KW-1185">Reference proteome</keyword>
<dbReference type="InterPro" id="IPR003663">
    <property type="entry name" value="Sugar/inositol_transpt"/>
</dbReference>
<comment type="caution">
    <text evidence="17">The sequence shown here is derived from an EMBL/GenBank/DDBJ whole genome shotgun (WGS) entry which is preliminary data.</text>
</comment>
<evidence type="ECO:0000256" key="2">
    <source>
        <dbReference type="ARBA" id="ARBA00004437"/>
    </source>
</evidence>
<feature type="region of interest" description="Disordered" evidence="14">
    <location>
        <begin position="656"/>
        <end position="677"/>
    </location>
</feature>
<evidence type="ECO:0000256" key="14">
    <source>
        <dbReference type="SAM" id="MobiDB-lite"/>
    </source>
</evidence>
<organism evidence="17 18">
    <name type="scientific">Crotalus adamanteus</name>
    <name type="common">Eastern diamondback rattlesnake</name>
    <dbReference type="NCBI Taxonomy" id="8729"/>
    <lineage>
        <taxon>Eukaryota</taxon>
        <taxon>Metazoa</taxon>
        <taxon>Chordata</taxon>
        <taxon>Craniata</taxon>
        <taxon>Vertebrata</taxon>
        <taxon>Euteleostomi</taxon>
        <taxon>Lepidosauria</taxon>
        <taxon>Squamata</taxon>
        <taxon>Bifurcata</taxon>
        <taxon>Unidentata</taxon>
        <taxon>Episquamata</taxon>
        <taxon>Toxicofera</taxon>
        <taxon>Serpentes</taxon>
        <taxon>Colubroidea</taxon>
        <taxon>Viperidae</taxon>
        <taxon>Crotalinae</taxon>
        <taxon>Crotalus</taxon>
    </lineage>
</organism>
<dbReference type="FunFam" id="1.20.1250.20:FF:000040">
    <property type="entry name" value="Solute carrier family 2, facilitated glucose transporter member 1"/>
    <property type="match status" value="1"/>
</dbReference>
<dbReference type="AlphaFoldDB" id="A0AAW1ARW6"/>
<dbReference type="InterPro" id="IPR045263">
    <property type="entry name" value="GLUT"/>
</dbReference>
<dbReference type="GO" id="GO:0032868">
    <property type="term" value="P:response to insulin"/>
    <property type="evidence" value="ECO:0007669"/>
    <property type="project" value="TreeGrafter"/>
</dbReference>
<protein>
    <recommendedName>
        <fullName evidence="5">Solute carrier family 2, facilitated glucose transporter member 1</fullName>
    </recommendedName>
</protein>
<keyword evidence="11 15" id="KW-0472">Membrane</keyword>
<dbReference type="PANTHER" id="PTHR23503">
    <property type="entry name" value="SOLUTE CARRIER FAMILY 2"/>
    <property type="match status" value="1"/>
</dbReference>
<evidence type="ECO:0000256" key="13">
    <source>
        <dbReference type="ARBA" id="ARBA00046202"/>
    </source>
</evidence>
<evidence type="ECO:0000256" key="4">
    <source>
        <dbReference type="ARBA" id="ARBA00007004"/>
    </source>
</evidence>
<dbReference type="GO" id="GO:0001917">
    <property type="term" value="C:photoreceptor inner segment"/>
    <property type="evidence" value="ECO:0007669"/>
    <property type="project" value="UniProtKB-SubCell"/>
</dbReference>
<evidence type="ECO:0000256" key="3">
    <source>
        <dbReference type="ARBA" id="ARBA00004651"/>
    </source>
</evidence>
<evidence type="ECO:0000256" key="12">
    <source>
        <dbReference type="ARBA" id="ARBA00023180"/>
    </source>
</evidence>
<feature type="transmembrane region" description="Helical" evidence="15">
    <location>
        <begin position="250"/>
        <end position="273"/>
    </location>
</feature>
<dbReference type="GO" id="GO:0070837">
    <property type="term" value="P:dehydroascorbic acid transport"/>
    <property type="evidence" value="ECO:0007669"/>
    <property type="project" value="TreeGrafter"/>
</dbReference>
<dbReference type="PANTHER" id="PTHR23503:SF51">
    <property type="entry name" value="SOLUTE CARRIER FAMILY 2, FACILITATED GLUCOSE TRANSPORTER MEMBER 1"/>
    <property type="match status" value="1"/>
</dbReference>
<dbReference type="InterPro" id="IPR005828">
    <property type="entry name" value="MFS_sugar_transport-like"/>
</dbReference>
<dbReference type="PRINTS" id="PR00171">
    <property type="entry name" value="SUGRTRNSPORT"/>
</dbReference>
<evidence type="ECO:0000259" key="16">
    <source>
        <dbReference type="PROSITE" id="PS50850"/>
    </source>
</evidence>
<feature type="compositionally biased region" description="Low complexity" evidence="14">
    <location>
        <begin position="36"/>
        <end position="54"/>
    </location>
</feature>
<dbReference type="PRINTS" id="PR01190">
    <property type="entry name" value="GLUCTRSPORT1"/>
</dbReference>
<evidence type="ECO:0000256" key="8">
    <source>
        <dbReference type="ARBA" id="ARBA00022597"/>
    </source>
</evidence>
<keyword evidence="9 15" id="KW-0812">Transmembrane</keyword>
<feature type="transmembrane region" description="Helical" evidence="15">
    <location>
        <begin position="371"/>
        <end position="393"/>
    </location>
</feature>
<reference evidence="17 18" key="1">
    <citation type="journal article" date="2024" name="Proc. Natl. Acad. Sci. U.S.A.">
        <title>The genetic regulatory architecture and epigenomic basis for age-related changes in rattlesnake venom.</title>
        <authorList>
            <person name="Hogan M.P."/>
            <person name="Holding M.L."/>
            <person name="Nystrom G.S."/>
            <person name="Colston T.J."/>
            <person name="Bartlett D.A."/>
            <person name="Mason A.J."/>
            <person name="Ellsworth S.A."/>
            <person name="Rautsaw R.M."/>
            <person name="Lawrence K.C."/>
            <person name="Strickland J.L."/>
            <person name="He B."/>
            <person name="Fraser P."/>
            <person name="Margres M.J."/>
            <person name="Gilbert D.M."/>
            <person name="Gibbs H.L."/>
            <person name="Parkinson C.L."/>
            <person name="Rokyta D.R."/>
        </authorList>
    </citation>
    <scope>NUCLEOTIDE SEQUENCE [LARGE SCALE GENOMIC DNA]</scope>
    <source>
        <strain evidence="17">DRR0105</strain>
    </source>
</reference>
<feature type="transmembrane region" description="Helical" evidence="15">
    <location>
        <begin position="551"/>
        <end position="576"/>
    </location>
</feature>
<evidence type="ECO:0000256" key="7">
    <source>
        <dbReference type="ARBA" id="ARBA00022475"/>
    </source>
</evidence>
<feature type="transmembrane region" description="Helical" evidence="15">
    <location>
        <begin position="309"/>
        <end position="330"/>
    </location>
</feature>
<dbReference type="GO" id="GO:0016324">
    <property type="term" value="C:apical plasma membrane"/>
    <property type="evidence" value="ECO:0007669"/>
    <property type="project" value="TreeGrafter"/>
</dbReference>
<dbReference type="CDD" id="cd17431">
    <property type="entry name" value="MFS_GLUT_Class1"/>
    <property type="match status" value="1"/>
</dbReference>
<evidence type="ECO:0000256" key="1">
    <source>
        <dbReference type="ARBA" id="ARBA00000618"/>
    </source>
</evidence>
<keyword evidence="6" id="KW-0813">Transport</keyword>
<dbReference type="Proteomes" id="UP001474421">
    <property type="component" value="Unassembled WGS sequence"/>
</dbReference>
<evidence type="ECO:0000256" key="9">
    <source>
        <dbReference type="ARBA" id="ARBA00022692"/>
    </source>
</evidence>
<dbReference type="InterPro" id="IPR036259">
    <property type="entry name" value="MFS_trans_sf"/>
</dbReference>
<comment type="subcellular location">
    <subcellularLocation>
        <location evidence="3">Cell membrane</location>
        <topology evidence="3">Multi-pass membrane protein</topology>
    </subcellularLocation>
    <subcellularLocation>
        <location evidence="2">Photoreceptor inner segment</location>
    </subcellularLocation>
</comment>
<evidence type="ECO:0000256" key="10">
    <source>
        <dbReference type="ARBA" id="ARBA00022989"/>
    </source>
</evidence>
<dbReference type="InterPro" id="IPR020846">
    <property type="entry name" value="MFS_dom"/>
</dbReference>
<dbReference type="GO" id="GO:0046323">
    <property type="term" value="P:D-glucose import"/>
    <property type="evidence" value="ECO:0007669"/>
    <property type="project" value="TreeGrafter"/>
</dbReference>
<dbReference type="PROSITE" id="PS00216">
    <property type="entry name" value="SUGAR_TRANSPORT_1"/>
    <property type="match status" value="1"/>
</dbReference>
<dbReference type="GO" id="GO:0016323">
    <property type="term" value="C:basolateral plasma membrane"/>
    <property type="evidence" value="ECO:0007669"/>
    <property type="project" value="TreeGrafter"/>
</dbReference>
<keyword evidence="10 15" id="KW-1133">Transmembrane helix</keyword>
<dbReference type="PROSITE" id="PS50850">
    <property type="entry name" value="MFS"/>
    <property type="match status" value="1"/>
</dbReference>
<proteinExistence type="inferred from homology"/>